<evidence type="ECO:0000256" key="2">
    <source>
        <dbReference type="ARBA" id="ARBA00022679"/>
    </source>
</evidence>
<dbReference type="AlphaFoldDB" id="A0AAD4HVP8"/>
<organism evidence="8 9">
    <name type="scientific">Staphylotrichum longicolle</name>
    <dbReference type="NCBI Taxonomy" id="669026"/>
    <lineage>
        <taxon>Eukaryota</taxon>
        <taxon>Fungi</taxon>
        <taxon>Dikarya</taxon>
        <taxon>Ascomycota</taxon>
        <taxon>Pezizomycotina</taxon>
        <taxon>Sordariomycetes</taxon>
        <taxon>Sordariomycetidae</taxon>
        <taxon>Sordariales</taxon>
        <taxon>Chaetomiaceae</taxon>
        <taxon>Staphylotrichum</taxon>
    </lineage>
</organism>
<dbReference type="SMART" id="SM00220">
    <property type="entry name" value="S_TKc"/>
    <property type="match status" value="1"/>
</dbReference>
<dbReference type="SUPFAM" id="SSF49785">
    <property type="entry name" value="Galactose-binding domain-like"/>
    <property type="match status" value="1"/>
</dbReference>
<keyword evidence="1" id="KW-0723">Serine/threonine-protein kinase</keyword>
<dbReference type="GO" id="GO:0043484">
    <property type="term" value="P:regulation of RNA splicing"/>
    <property type="evidence" value="ECO:0007669"/>
    <property type="project" value="TreeGrafter"/>
</dbReference>
<evidence type="ECO:0000313" key="8">
    <source>
        <dbReference type="EMBL" id="KAG7285962.1"/>
    </source>
</evidence>
<dbReference type="EMBL" id="JAHCVI010000004">
    <property type="protein sequence ID" value="KAG7285962.1"/>
    <property type="molecule type" value="Genomic_DNA"/>
</dbReference>
<feature type="domain" description="Protein kinase" evidence="7">
    <location>
        <begin position="115"/>
        <end position="351"/>
    </location>
</feature>
<dbReference type="Proteomes" id="UP001197093">
    <property type="component" value="Unassembled WGS sequence"/>
</dbReference>
<dbReference type="PROSITE" id="PS50011">
    <property type="entry name" value="PROTEIN_KINASE_DOM"/>
    <property type="match status" value="1"/>
</dbReference>
<dbReference type="Gene3D" id="2.60.120.260">
    <property type="entry name" value="Galactose-binding domain-like"/>
    <property type="match status" value="1"/>
</dbReference>
<evidence type="ECO:0000313" key="9">
    <source>
        <dbReference type="Proteomes" id="UP001197093"/>
    </source>
</evidence>
<accession>A0AAD4HVP8</accession>
<evidence type="ECO:0000256" key="6">
    <source>
        <dbReference type="ARBA" id="ARBA00023170"/>
    </source>
</evidence>
<dbReference type="GO" id="GO:0005524">
    <property type="term" value="F:ATP binding"/>
    <property type="evidence" value="ECO:0007669"/>
    <property type="project" value="UniProtKB-KW"/>
</dbReference>
<evidence type="ECO:0000256" key="3">
    <source>
        <dbReference type="ARBA" id="ARBA00022741"/>
    </source>
</evidence>
<dbReference type="GO" id="GO:0005634">
    <property type="term" value="C:nucleus"/>
    <property type="evidence" value="ECO:0007669"/>
    <property type="project" value="TreeGrafter"/>
</dbReference>
<dbReference type="InterPro" id="IPR000719">
    <property type="entry name" value="Prot_kinase_dom"/>
</dbReference>
<name>A0AAD4HVP8_9PEZI</name>
<dbReference type="PANTHER" id="PTHR45646:SF11">
    <property type="entry name" value="SERINE_THREONINE-PROTEIN KINASE DOA"/>
    <property type="match status" value="1"/>
</dbReference>
<dbReference type="InterPro" id="IPR008979">
    <property type="entry name" value="Galactose-bd-like_sf"/>
</dbReference>
<dbReference type="GO" id="GO:0004674">
    <property type="term" value="F:protein serine/threonine kinase activity"/>
    <property type="evidence" value="ECO:0007669"/>
    <property type="project" value="UniProtKB-KW"/>
</dbReference>
<dbReference type="GO" id="GO:0016798">
    <property type="term" value="F:hydrolase activity, acting on glycosyl bonds"/>
    <property type="evidence" value="ECO:0007669"/>
    <property type="project" value="InterPro"/>
</dbReference>
<evidence type="ECO:0000256" key="1">
    <source>
        <dbReference type="ARBA" id="ARBA00022527"/>
    </source>
</evidence>
<dbReference type="InterPro" id="IPR051175">
    <property type="entry name" value="CLK_kinases"/>
</dbReference>
<keyword evidence="5" id="KW-0067">ATP-binding</keyword>
<dbReference type="SUPFAM" id="SSF56112">
    <property type="entry name" value="Protein kinase-like (PK-like)"/>
    <property type="match status" value="1"/>
</dbReference>
<dbReference type="InterPro" id="IPR011009">
    <property type="entry name" value="Kinase-like_dom_sf"/>
</dbReference>
<proteinExistence type="predicted"/>
<keyword evidence="3" id="KW-0547">Nucleotide-binding</keyword>
<evidence type="ECO:0000259" key="7">
    <source>
        <dbReference type="PROSITE" id="PS50011"/>
    </source>
</evidence>
<protein>
    <recommendedName>
        <fullName evidence="7">Protein kinase domain-containing protein</fullName>
    </recommendedName>
</protein>
<dbReference type="Gene3D" id="1.10.510.10">
    <property type="entry name" value="Transferase(Phosphotransferase) domain 1"/>
    <property type="match status" value="1"/>
</dbReference>
<reference evidence="8" key="1">
    <citation type="submission" date="2023-02" db="EMBL/GenBank/DDBJ databases">
        <authorList>
            <person name="Palmer J.M."/>
        </authorList>
    </citation>
    <scope>NUCLEOTIDE SEQUENCE</scope>
    <source>
        <strain evidence="8">FW57</strain>
    </source>
</reference>
<gene>
    <name evidence="8" type="ORF">NEMBOFW57_008258</name>
</gene>
<keyword evidence="4" id="KW-0418">Kinase</keyword>
<keyword evidence="2" id="KW-0808">Transferase</keyword>
<evidence type="ECO:0000256" key="5">
    <source>
        <dbReference type="ARBA" id="ARBA00022840"/>
    </source>
</evidence>
<sequence>MPNDGGFESGGMSSWVPTQFDTGPAGNADISVTNEKAHSGDYSLRLDFNNLAGAYARWVQDVKLVPGASYQVSFWWYSANNVGTTALIVGIDVGGGSTYVLRNTNVAGVSKEWVHQTVNFVAPVSVGQVFITLSGKHKYVTVKIYETGHRQSLNEFKVLEHLGAITSDHRGRRLVRLALGSFEQPGNKGPHVCIVHEPLGLSLANIRQMVGGKLPGFYLKPMVYGMLFGLDFLHSVAHVVHTDLQEGNVMLSIKDPTMLDKAVEEEWSSPTPYKVCGHNQLYFSAEFELPDGGNPIISDFGDAQFGEPPFRGEVMPDLYRAPEIVLGIAWDEKIDIWSFGLMSQALRILLE</sequence>
<keyword evidence="9" id="KW-1185">Reference proteome</keyword>
<dbReference type="PANTHER" id="PTHR45646">
    <property type="entry name" value="SERINE/THREONINE-PROTEIN KINASE DOA-RELATED"/>
    <property type="match status" value="1"/>
</dbReference>
<evidence type="ECO:0000256" key="4">
    <source>
        <dbReference type="ARBA" id="ARBA00022777"/>
    </source>
</evidence>
<comment type="caution">
    <text evidence="8">The sequence shown here is derived from an EMBL/GenBank/DDBJ whole genome shotgun (WGS) entry which is preliminary data.</text>
</comment>
<dbReference type="Pfam" id="PF00069">
    <property type="entry name" value="Pkinase"/>
    <property type="match status" value="1"/>
</dbReference>
<keyword evidence="6" id="KW-0675">Receptor</keyword>